<dbReference type="PANTHER" id="PTHR42760">
    <property type="entry name" value="SHORT-CHAIN DEHYDROGENASES/REDUCTASES FAMILY MEMBER"/>
    <property type="match status" value="1"/>
</dbReference>
<organism evidence="3 4">
    <name type="scientific">Nocardioides endophyticus</name>
    <dbReference type="NCBI Taxonomy" id="1353775"/>
    <lineage>
        <taxon>Bacteria</taxon>
        <taxon>Bacillati</taxon>
        <taxon>Actinomycetota</taxon>
        <taxon>Actinomycetes</taxon>
        <taxon>Propionibacteriales</taxon>
        <taxon>Nocardioidaceae</taxon>
        <taxon>Nocardioides</taxon>
    </lineage>
</organism>
<evidence type="ECO:0000313" key="3">
    <source>
        <dbReference type="EMBL" id="GAA4728700.1"/>
    </source>
</evidence>
<dbReference type="Pfam" id="PF13561">
    <property type="entry name" value="adh_short_C2"/>
    <property type="match status" value="1"/>
</dbReference>
<proteinExistence type="inferred from homology"/>
<dbReference type="PANTHER" id="PTHR42760:SF133">
    <property type="entry name" value="3-OXOACYL-[ACYL-CARRIER-PROTEIN] REDUCTASE"/>
    <property type="match status" value="1"/>
</dbReference>
<dbReference type="InterPro" id="IPR002347">
    <property type="entry name" value="SDR_fam"/>
</dbReference>
<evidence type="ECO:0000313" key="4">
    <source>
        <dbReference type="Proteomes" id="UP001499882"/>
    </source>
</evidence>
<sequence>MTSSVTVPSTRPKDVPDYRARAMLDGQRVVVLGGGAGMGRQTVHALAQLGAAVACVDRDQHIADVVASESGTVALACDVVDEEALRRCFADATAALGGSPTAVVDIVGTAWIGTLAEMTAADWEFQLDVNLRHAINVCRIIQEFDQLPSAVAFVGSISGVRHVPRQGAYGVVKAALHQLVHAMAEELGPRGVRVNAIAPGWTKTPRLVEALGEEKWRIVDSEIPRGFAADPSEVAGPLAFLVSPLASFITGQVLTVDGGLTNAQTTPRIF</sequence>
<comment type="caution">
    <text evidence="3">The sequence shown here is derived from an EMBL/GenBank/DDBJ whole genome shotgun (WGS) entry which is preliminary data.</text>
</comment>
<dbReference type="Proteomes" id="UP001499882">
    <property type="component" value="Unassembled WGS sequence"/>
</dbReference>
<name>A0ABP8YJG8_9ACTN</name>
<gene>
    <name evidence="3" type="ORF">GCM10023350_09820</name>
</gene>
<dbReference type="EMBL" id="BAABKN010000006">
    <property type="protein sequence ID" value="GAA4728700.1"/>
    <property type="molecule type" value="Genomic_DNA"/>
</dbReference>
<dbReference type="PRINTS" id="PR00081">
    <property type="entry name" value="GDHRDH"/>
</dbReference>
<dbReference type="SUPFAM" id="SSF51735">
    <property type="entry name" value="NAD(P)-binding Rossmann-fold domains"/>
    <property type="match status" value="1"/>
</dbReference>
<dbReference type="Gene3D" id="3.40.50.720">
    <property type="entry name" value="NAD(P)-binding Rossmann-like Domain"/>
    <property type="match status" value="1"/>
</dbReference>
<keyword evidence="4" id="KW-1185">Reference proteome</keyword>
<comment type="similarity">
    <text evidence="1">Belongs to the short-chain dehydrogenases/reductases (SDR) family.</text>
</comment>
<reference evidence="4" key="1">
    <citation type="journal article" date="2019" name="Int. J. Syst. Evol. Microbiol.">
        <title>The Global Catalogue of Microorganisms (GCM) 10K type strain sequencing project: providing services to taxonomists for standard genome sequencing and annotation.</title>
        <authorList>
            <consortium name="The Broad Institute Genomics Platform"/>
            <consortium name="The Broad Institute Genome Sequencing Center for Infectious Disease"/>
            <person name="Wu L."/>
            <person name="Ma J."/>
        </authorList>
    </citation>
    <scope>NUCLEOTIDE SEQUENCE [LARGE SCALE GENOMIC DNA]</scope>
    <source>
        <strain evidence="4">JCM 18532</strain>
    </source>
</reference>
<dbReference type="InterPro" id="IPR036291">
    <property type="entry name" value="NAD(P)-bd_dom_sf"/>
</dbReference>
<accession>A0ABP8YJG8</accession>
<protein>
    <submittedName>
        <fullName evidence="3">SDR family oxidoreductase</fullName>
    </submittedName>
</protein>
<evidence type="ECO:0000256" key="1">
    <source>
        <dbReference type="ARBA" id="ARBA00006484"/>
    </source>
</evidence>
<keyword evidence="2" id="KW-0560">Oxidoreductase</keyword>
<evidence type="ECO:0000256" key="2">
    <source>
        <dbReference type="ARBA" id="ARBA00023002"/>
    </source>
</evidence>
<dbReference type="CDD" id="cd05233">
    <property type="entry name" value="SDR_c"/>
    <property type="match status" value="1"/>
</dbReference>